<reference evidence="2" key="1">
    <citation type="submission" date="2021-01" db="EMBL/GenBank/DDBJ databases">
        <title>Whole genome shotgun sequence of Actinoplanes cyaneus NBRC 14990.</title>
        <authorList>
            <person name="Komaki H."/>
            <person name="Tamura T."/>
        </authorList>
    </citation>
    <scope>NUCLEOTIDE SEQUENCE</scope>
    <source>
        <strain evidence="2">NBRC 14990</strain>
    </source>
</reference>
<evidence type="ECO:0000256" key="1">
    <source>
        <dbReference type="SAM" id="MobiDB-lite"/>
    </source>
</evidence>
<gene>
    <name evidence="2" type="ORF">Acy02nite_69720</name>
</gene>
<sequence length="94" mass="9583">MPISVTRCRNRAPVTSVPGGSAGQPACMTSHCAIVDAFARKPKTRAAGAGIGADNVHWRFSRRGGSTGAGGLPGLARRPKRIGTSPQSGVTVSQ</sequence>
<feature type="compositionally biased region" description="Polar residues" evidence="1">
    <location>
        <begin position="84"/>
        <end position="94"/>
    </location>
</feature>
<dbReference type="Proteomes" id="UP000619479">
    <property type="component" value="Unassembled WGS sequence"/>
</dbReference>
<name>A0A919IQ12_9ACTN</name>
<evidence type="ECO:0000313" key="3">
    <source>
        <dbReference type="Proteomes" id="UP000619479"/>
    </source>
</evidence>
<accession>A0A919IQ12</accession>
<protein>
    <submittedName>
        <fullName evidence="2">Uncharacterized protein</fullName>
    </submittedName>
</protein>
<dbReference type="AlphaFoldDB" id="A0A919IQ12"/>
<comment type="caution">
    <text evidence="2">The sequence shown here is derived from an EMBL/GenBank/DDBJ whole genome shotgun (WGS) entry which is preliminary data.</text>
</comment>
<evidence type="ECO:0000313" key="2">
    <source>
        <dbReference type="EMBL" id="GID69091.1"/>
    </source>
</evidence>
<feature type="region of interest" description="Disordered" evidence="1">
    <location>
        <begin position="1"/>
        <end position="24"/>
    </location>
</feature>
<feature type="region of interest" description="Disordered" evidence="1">
    <location>
        <begin position="62"/>
        <end position="94"/>
    </location>
</feature>
<dbReference type="EMBL" id="BOMH01000058">
    <property type="protein sequence ID" value="GID69091.1"/>
    <property type="molecule type" value="Genomic_DNA"/>
</dbReference>
<proteinExistence type="predicted"/>
<organism evidence="2 3">
    <name type="scientific">Actinoplanes cyaneus</name>
    <dbReference type="NCBI Taxonomy" id="52696"/>
    <lineage>
        <taxon>Bacteria</taxon>
        <taxon>Bacillati</taxon>
        <taxon>Actinomycetota</taxon>
        <taxon>Actinomycetes</taxon>
        <taxon>Micromonosporales</taxon>
        <taxon>Micromonosporaceae</taxon>
        <taxon>Actinoplanes</taxon>
    </lineage>
</organism>
<keyword evidence="3" id="KW-1185">Reference proteome</keyword>